<evidence type="ECO:0000256" key="2">
    <source>
        <dbReference type="ARBA" id="ARBA00007264"/>
    </source>
</evidence>
<dbReference type="InterPro" id="IPR008853">
    <property type="entry name" value="TMEM9/TMEM9B"/>
</dbReference>
<reference evidence="7 8" key="1">
    <citation type="journal article" date="2023" name="Sci. Data">
        <title>Genome assembly of the Korean intertidal mud-creeper Batillaria attramentaria.</title>
        <authorList>
            <person name="Patra A.K."/>
            <person name="Ho P.T."/>
            <person name="Jun S."/>
            <person name="Lee S.J."/>
            <person name="Kim Y."/>
            <person name="Won Y.J."/>
        </authorList>
    </citation>
    <scope>NUCLEOTIDE SEQUENCE [LARGE SCALE GENOMIC DNA]</scope>
    <source>
        <strain evidence="7">Wonlab-2016</strain>
    </source>
</reference>
<dbReference type="Pfam" id="PF05434">
    <property type="entry name" value="Tmemb_9"/>
    <property type="match status" value="1"/>
</dbReference>
<evidence type="ECO:0000256" key="3">
    <source>
        <dbReference type="ARBA" id="ARBA00022692"/>
    </source>
</evidence>
<keyword evidence="4 6" id="KW-1133">Transmembrane helix</keyword>
<evidence type="ECO:0000256" key="1">
    <source>
        <dbReference type="ARBA" id="ARBA00004370"/>
    </source>
</evidence>
<keyword evidence="8" id="KW-1185">Reference proteome</keyword>
<comment type="subcellular location">
    <subcellularLocation>
        <location evidence="1">Membrane</location>
    </subcellularLocation>
</comment>
<evidence type="ECO:0000313" key="7">
    <source>
        <dbReference type="EMBL" id="KAK7497302.1"/>
    </source>
</evidence>
<dbReference type="GO" id="GO:0016020">
    <property type="term" value="C:membrane"/>
    <property type="evidence" value="ECO:0007669"/>
    <property type="project" value="UniProtKB-SubCell"/>
</dbReference>
<dbReference type="AlphaFoldDB" id="A0ABD0LDC9"/>
<comment type="caution">
    <text evidence="7">The sequence shown here is derived from an EMBL/GenBank/DDBJ whole genome shotgun (WGS) entry which is preliminary data.</text>
</comment>
<organism evidence="7 8">
    <name type="scientific">Batillaria attramentaria</name>
    <dbReference type="NCBI Taxonomy" id="370345"/>
    <lineage>
        <taxon>Eukaryota</taxon>
        <taxon>Metazoa</taxon>
        <taxon>Spiralia</taxon>
        <taxon>Lophotrochozoa</taxon>
        <taxon>Mollusca</taxon>
        <taxon>Gastropoda</taxon>
        <taxon>Caenogastropoda</taxon>
        <taxon>Sorbeoconcha</taxon>
        <taxon>Cerithioidea</taxon>
        <taxon>Batillariidae</taxon>
        <taxon>Batillaria</taxon>
    </lineage>
</organism>
<evidence type="ECO:0000256" key="5">
    <source>
        <dbReference type="ARBA" id="ARBA00023136"/>
    </source>
</evidence>
<evidence type="ECO:0008006" key="9">
    <source>
        <dbReference type="Google" id="ProtNLM"/>
    </source>
</evidence>
<feature type="transmembrane region" description="Helical" evidence="6">
    <location>
        <begin position="65"/>
        <end position="87"/>
    </location>
</feature>
<dbReference type="Proteomes" id="UP001519460">
    <property type="component" value="Unassembled WGS sequence"/>
</dbReference>
<accession>A0ABD0LDC9</accession>
<name>A0ABD0LDC9_9CAEN</name>
<feature type="non-terminal residue" evidence="7">
    <location>
        <position position="1"/>
    </location>
</feature>
<protein>
    <recommendedName>
        <fullName evidence="9">Transmembrane protein 9</fullName>
    </recommendedName>
</protein>
<dbReference type="EMBL" id="JACVVK020000059">
    <property type="protein sequence ID" value="KAK7497302.1"/>
    <property type="molecule type" value="Genomic_DNA"/>
</dbReference>
<sequence>DVRCKCVCPRVAGDNSTGPVFIKDVEPNNCKCENVVPAAESTMGLKICNMCECKYESRNTTTIKVVVIFIICVVSMLFIYMLFLLCLDPLIARRPAHYAEHTDEEEDMTVPRMSQMEPSERAAHLARQRSIINRVTDEQKRWKGTVQEQRRNIYDRHTMLN</sequence>
<keyword evidence="3 6" id="KW-0812">Transmembrane</keyword>
<comment type="similarity">
    <text evidence="2">Belongs to the TMEM9 family.</text>
</comment>
<evidence type="ECO:0000313" key="8">
    <source>
        <dbReference type="Proteomes" id="UP001519460"/>
    </source>
</evidence>
<keyword evidence="5 6" id="KW-0472">Membrane</keyword>
<evidence type="ECO:0000256" key="4">
    <source>
        <dbReference type="ARBA" id="ARBA00022989"/>
    </source>
</evidence>
<dbReference type="PANTHER" id="PTHR13064">
    <property type="entry name" value="TRANSMEMBRANE PROTEIN 9 FAMILY MEMBER"/>
    <property type="match status" value="1"/>
</dbReference>
<gene>
    <name evidence="7" type="ORF">BaRGS_00011346</name>
</gene>
<proteinExistence type="inferred from homology"/>
<dbReference type="PANTHER" id="PTHR13064:SF6">
    <property type="entry name" value="TRANSMEMBRANE PROTEIN 9"/>
    <property type="match status" value="1"/>
</dbReference>
<evidence type="ECO:0000256" key="6">
    <source>
        <dbReference type="SAM" id="Phobius"/>
    </source>
</evidence>